<dbReference type="SUPFAM" id="SSF50978">
    <property type="entry name" value="WD40 repeat-like"/>
    <property type="match status" value="1"/>
</dbReference>
<keyword evidence="1" id="KW-0812">Transmembrane</keyword>
<protein>
    <submittedName>
        <fullName evidence="3">Histidine kinase</fullName>
    </submittedName>
</protein>
<evidence type="ECO:0000256" key="1">
    <source>
        <dbReference type="SAM" id="Phobius"/>
    </source>
</evidence>
<dbReference type="GO" id="GO:0000155">
    <property type="term" value="F:phosphorelay sensor kinase activity"/>
    <property type="evidence" value="ECO:0007669"/>
    <property type="project" value="InterPro"/>
</dbReference>
<keyword evidence="1" id="KW-1133">Transmembrane helix</keyword>
<dbReference type="Proteomes" id="UP000240572">
    <property type="component" value="Unassembled WGS sequence"/>
</dbReference>
<keyword evidence="3" id="KW-0418">Kinase</keyword>
<dbReference type="PANTHER" id="PTHR34220">
    <property type="entry name" value="SENSOR HISTIDINE KINASE YPDA"/>
    <property type="match status" value="1"/>
</dbReference>
<organism evidence="3 4">
    <name type="scientific">Taibaiella chishuiensis</name>
    <dbReference type="NCBI Taxonomy" id="1434707"/>
    <lineage>
        <taxon>Bacteria</taxon>
        <taxon>Pseudomonadati</taxon>
        <taxon>Bacteroidota</taxon>
        <taxon>Chitinophagia</taxon>
        <taxon>Chitinophagales</taxon>
        <taxon>Chitinophagaceae</taxon>
        <taxon>Taibaiella</taxon>
    </lineage>
</organism>
<gene>
    <name evidence="3" type="ORF">B0I18_1153</name>
</gene>
<accession>A0A2P8CT29</accession>
<dbReference type="Gene3D" id="2.130.10.10">
    <property type="entry name" value="YVTN repeat-like/Quinoprotein amine dehydrogenase"/>
    <property type="match status" value="2"/>
</dbReference>
<keyword evidence="3" id="KW-0808">Transferase</keyword>
<dbReference type="InterPro" id="IPR010559">
    <property type="entry name" value="Sig_transdc_His_kin_internal"/>
</dbReference>
<dbReference type="EMBL" id="PYGD01000015">
    <property type="protein sequence ID" value="PSK88109.1"/>
    <property type="molecule type" value="Genomic_DNA"/>
</dbReference>
<proteinExistence type="predicted"/>
<dbReference type="InterPro" id="IPR015943">
    <property type="entry name" value="WD40/YVTN_repeat-like_dom_sf"/>
</dbReference>
<dbReference type="GO" id="GO:0016020">
    <property type="term" value="C:membrane"/>
    <property type="evidence" value="ECO:0007669"/>
    <property type="project" value="InterPro"/>
</dbReference>
<feature type="domain" description="Signal transduction histidine kinase internal region" evidence="2">
    <location>
        <begin position="776"/>
        <end position="854"/>
    </location>
</feature>
<reference evidence="3 4" key="1">
    <citation type="submission" date="2018-03" db="EMBL/GenBank/DDBJ databases">
        <title>Genomic Encyclopedia of Type Strains, Phase III (KMG-III): the genomes of soil and plant-associated and newly described type strains.</title>
        <authorList>
            <person name="Whitman W."/>
        </authorList>
    </citation>
    <scope>NUCLEOTIDE SEQUENCE [LARGE SCALE GENOMIC DNA]</scope>
    <source>
        <strain evidence="3 4">CGMCC 1.12700</strain>
    </source>
</reference>
<name>A0A2P8CT29_9BACT</name>
<evidence type="ECO:0000313" key="4">
    <source>
        <dbReference type="Proteomes" id="UP000240572"/>
    </source>
</evidence>
<dbReference type="Gene3D" id="3.30.565.10">
    <property type="entry name" value="Histidine kinase-like ATPase, C-terminal domain"/>
    <property type="match status" value="1"/>
</dbReference>
<dbReference type="InterPro" id="IPR036890">
    <property type="entry name" value="HATPase_C_sf"/>
</dbReference>
<dbReference type="OrthoDB" id="9809670at2"/>
<dbReference type="AlphaFoldDB" id="A0A2P8CT29"/>
<dbReference type="SUPFAM" id="SSF63829">
    <property type="entry name" value="Calcium-dependent phosphotriesterase"/>
    <property type="match status" value="2"/>
</dbReference>
<dbReference type="SUPFAM" id="SSF55874">
    <property type="entry name" value="ATPase domain of HSP90 chaperone/DNA topoisomerase II/histidine kinase"/>
    <property type="match status" value="1"/>
</dbReference>
<dbReference type="PANTHER" id="PTHR34220:SF7">
    <property type="entry name" value="SENSOR HISTIDINE KINASE YPDA"/>
    <property type="match status" value="1"/>
</dbReference>
<keyword evidence="4" id="KW-1185">Reference proteome</keyword>
<sequence>MIPNGSYRNTLKTFFACFERRITCIIVALCLYTPSKGQLYSSTNYEWQQGFNATTGYNLVQDHNGYIWISTENGLMRFNGYGFKTYTTRDGLPDNEIITLHEDTEGRLWLLPFARNIAYIKNGKIYTPQNDFLLSRLKLRRKLEWLSVNKNGDIWIADDQLWLCNYKDSSVKKIDRINGKPFDATAITGRCLDDKGRLMIVVDANIYRWSDTAFIRICSMPAGTTGYTYLADSVLYNPQQGRIFYLNQKTTGQKLSAITRTPVIRHVHSVTRISGHEMMVTSDNGARILDIRTGLLKDTFLMGSKVGSGLKARDGSFWFGTTGKGISRFLSTYVKRLELGPAAPSIVSIKGREAGMSCTTDDALYITATYQKKTARYAITKMALAHENRRAHFFYVGQNNKGDWITCSDSTILRRRLGARSLKRLQGHVKSVLEEPSGHLIIGSIDGVFRLNKDKFLYTDTFLFRQRITTLARINDTIYAGTFNGVLACYPNKPYQHITLPGNQGDGHITALSPGKDGLLWVANGKTDLMVLKAQQWVQTIGIQDGLQCNRISCLKSSGNLLWVGTDNGLFAIAQTPPYKIVRHLTYATGLNSNQINCIDIYKGRVWVGTINGVNYFDESDIFRTSDSPKIIVNNIENDGKDLYPGKDKITLSNSPLTIDFDVVDFSGGTKPIFEYKIGENSEWIAIQDNRLYFPAIPYGNFTVFIRAFSPNWGAIPLFMQAFQNPVPLFLKWWFILIMIFCCFALLLITGFFTLRRIRSNDKIKLATQQNLLLLEQMALQGQMSPHFIFNSIAAIKQHYVTGNTQQANGLVDSFSALIRQTFEMAAEVFVSLDKELNYLRHYMDVEKIRFNASFQYSIRVDVQMSSQHIPVPAMLLQPVVENAIRHGVRHLLDKEGQVELYVHQAGERIIFTVTDNGIGRLKSLAMKDRDMLQPINSSSVNERRIHILNRLFNNKIEVRTDDLIDENGLPSGTRIVIAYPISIIHEISKNENSHYRR</sequence>
<feature type="transmembrane region" description="Helical" evidence="1">
    <location>
        <begin position="733"/>
        <end position="755"/>
    </location>
</feature>
<dbReference type="Pfam" id="PF06580">
    <property type="entry name" value="His_kinase"/>
    <property type="match status" value="1"/>
</dbReference>
<keyword evidence="1" id="KW-0472">Membrane</keyword>
<evidence type="ECO:0000313" key="3">
    <source>
        <dbReference type="EMBL" id="PSK88109.1"/>
    </source>
</evidence>
<evidence type="ECO:0000259" key="2">
    <source>
        <dbReference type="Pfam" id="PF06580"/>
    </source>
</evidence>
<comment type="caution">
    <text evidence="3">The sequence shown here is derived from an EMBL/GenBank/DDBJ whole genome shotgun (WGS) entry which is preliminary data.</text>
</comment>
<dbReference type="InterPro" id="IPR050640">
    <property type="entry name" value="Bact_2-comp_sensor_kinase"/>
</dbReference>
<dbReference type="InterPro" id="IPR036322">
    <property type="entry name" value="WD40_repeat_dom_sf"/>
</dbReference>